<dbReference type="OrthoDB" id="5344687at2759"/>
<gene>
    <name evidence="1" type="ORF">BABINDRAFT_7253</name>
</gene>
<dbReference type="STRING" id="984486.A0A1E3QUB5"/>
<accession>A0A1E3QUB5</accession>
<name>A0A1E3QUB5_9ASCO</name>
<dbReference type="AlphaFoldDB" id="A0A1E3QUB5"/>
<evidence type="ECO:0000313" key="1">
    <source>
        <dbReference type="EMBL" id="ODQ80527.1"/>
    </source>
</evidence>
<evidence type="ECO:0008006" key="3">
    <source>
        <dbReference type="Google" id="ProtNLM"/>
    </source>
</evidence>
<dbReference type="GeneID" id="30150441"/>
<dbReference type="Proteomes" id="UP000094336">
    <property type="component" value="Unassembled WGS sequence"/>
</dbReference>
<sequence>MSSDKPNRLLQQVPLIVSPFYHPPQPLKLNFDVNSIPTSLEFPLLTGTGAPTVEEELERWCEEINRRKHKIAALNELERSEFLLWKDAKMKRFAPGYLDNVLIPSAKAQSKVEEPGKVLGSLSSEPEVFNELDRVFGNVKIAE</sequence>
<dbReference type="RefSeq" id="XP_018985855.1">
    <property type="nucleotide sequence ID" value="XM_019132588.1"/>
</dbReference>
<proteinExistence type="predicted"/>
<protein>
    <recommendedName>
        <fullName evidence="3">Multivesicular body sorting factor 12 domain-containing protein</fullName>
    </recommendedName>
</protein>
<organism evidence="1 2">
    <name type="scientific">Babjeviella inositovora NRRL Y-12698</name>
    <dbReference type="NCBI Taxonomy" id="984486"/>
    <lineage>
        <taxon>Eukaryota</taxon>
        <taxon>Fungi</taxon>
        <taxon>Dikarya</taxon>
        <taxon>Ascomycota</taxon>
        <taxon>Saccharomycotina</taxon>
        <taxon>Pichiomycetes</taxon>
        <taxon>Serinales incertae sedis</taxon>
        <taxon>Babjeviella</taxon>
    </lineage>
</organism>
<evidence type="ECO:0000313" key="2">
    <source>
        <dbReference type="Proteomes" id="UP000094336"/>
    </source>
</evidence>
<dbReference type="EMBL" id="KV454429">
    <property type="protein sequence ID" value="ODQ80527.1"/>
    <property type="molecule type" value="Genomic_DNA"/>
</dbReference>
<reference evidence="2" key="1">
    <citation type="submission" date="2016-05" db="EMBL/GenBank/DDBJ databases">
        <title>Comparative genomics of biotechnologically important yeasts.</title>
        <authorList>
            <consortium name="DOE Joint Genome Institute"/>
            <person name="Riley R."/>
            <person name="Haridas S."/>
            <person name="Wolfe K.H."/>
            <person name="Lopes M.R."/>
            <person name="Hittinger C.T."/>
            <person name="Goker M."/>
            <person name="Salamov A."/>
            <person name="Wisecaver J."/>
            <person name="Long T.M."/>
            <person name="Aerts A.L."/>
            <person name="Barry K."/>
            <person name="Choi C."/>
            <person name="Clum A."/>
            <person name="Coughlan A.Y."/>
            <person name="Deshpande S."/>
            <person name="Douglass A.P."/>
            <person name="Hanson S.J."/>
            <person name="Klenk H.-P."/>
            <person name="Labutti K."/>
            <person name="Lapidus A."/>
            <person name="Lindquist E."/>
            <person name="Lipzen A."/>
            <person name="Meier-Kolthoff J.P."/>
            <person name="Ohm R.A."/>
            <person name="Otillar R.P."/>
            <person name="Pangilinan J."/>
            <person name="Peng Y."/>
            <person name="Rokas A."/>
            <person name="Rosa C.A."/>
            <person name="Scheuner C."/>
            <person name="Sibirny A.A."/>
            <person name="Slot J.C."/>
            <person name="Stielow J.B."/>
            <person name="Sun H."/>
            <person name="Kurtzman C.P."/>
            <person name="Blackwell M."/>
            <person name="Grigoriev I.V."/>
            <person name="Jeffries T.W."/>
        </authorList>
    </citation>
    <scope>NUCLEOTIDE SEQUENCE [LARGE SCALE GENOMIC DNA]</scope>
    <source>
        <strain evidence="2">NRRL Y-12698</strain>
    </source>
</reference>
<keyword evidence="2" id="KW-1185">Reference proteome</keyword>